<comment type="caution">
    <text evidence="3">The sequence shown here is derived from an EMBL/GenBank/DDBJ whole genome shotgun (WGS) entry which is preliminary data.</text>
</comment>
<organism evidence="3 4">
    <name type="scientific">Streptomyces cacaoi</name>
    <dbReference type="NCBI Taxonomy" id="1898"/>
    <lineage>
        <taxon>Bacteria</taxon>
        <taxon>Bacillati</taxon>
        <taxon>Actinomycetota</taxon>
        <taxon>Actinomycetes</taxon>
        <taxon>Kitasatosporales</taxon>
        <taxon>Streptomycetaceae</taxon>
        <taxon>Streptomyces</taxon>
    </lineage>
</organism>
<dbReference type="AlphaFoldDB" id="A0A4Y3R0W1"/>
<evidence type="ECO:0000256" key="2">
    <source>
        <dbReference type="SAM" id="Phobius"/>
    </source>
</evidence>
<reference evidence="3 4" key="1">
    <citation type="submission" date="2019-06" db="EMBL/GenBank/DDBJ databases">
        <title>Whole genome shotgun sequence of Streptomyces cacaoi subsp. cacaoi NBRC 12748.</title>
        <authorList>
            <person name="Hosoyama A."/>
            <person name="Uohara A."/>
            <person name="Ohji S."/>
            <person name="Ichikawa N."/>
        </authorList>
    </citation>
    <scope>NUCLEOTIDE SEQUENCE [LARGE SCALE GENOMIC DNA]</scope>
    <source>
        <strain evidence="3 4">NBRC 12748</strain>
    </source>
</reference>
<gene>
    <name evidence="3" type="ORF">SCA03_37420</name>
</gene>
<sequence length="346" mass="37566">MVFDDSFVQAARLQEFSARERLEDEEHAAVRSRPALGPGSRTGLSFSRQGLVLVLLIALAFGTAIYMGIRNPYHSPPKPDAEPMRSELLPLAPRDPVPGATTADLFEHSPAAEFEKGAAGVVAPTERRTEHFTESQVLAALSDAKQYIIESSLDPKVLKGGSVRPVRVLLTPGQQEQFDQSLDNPRNDGRHAATAWMVRFDPAKTTLADPMVRVNGTMGVQEVGPNALEVTADHVFVYAVRPTELGKGKDAKKSASLFSLRREVRFHIERQNLREHQLSVRQVTMRAGPLNCSEDQSAALSPLHAGQKAKDAGLAGTDPYARGRSTDSMCGLLAADAQPSPDHPSH</sequence>
<dbReference type="Proteomes" id="UP000319210">
    <property type="component" value="Unassembled WGS sequence"/>
</dbReference>
<keyword evidence="2" id="KW-1133">Transmembrane helix</keyword>
<feature type="region of interest" description="Disordered" evidence="1">
    <location>
        <begin position="302"/>
        <end position="321"/>
    </location>
</feature>
<keyword evidence="4" id="KW-1185">Reference proteome</keyword>
<protein>
    <submittedName>
        <fullName evidence="3">Uncharacterized protein</fullName>
    </submittedName>
</protein>
<evidence type="ECO:0000313" key="3">
    <source>
        <dbReference type="EMBL" id="GEB51191.1"/>
    </source>
</evidence>
<accession>A0A4Y3R0W1</accession>
<dbReference type="EMBL" id="BJMM01000018">
    <property type="protein sequence ID" value="GEB51191.1"/>
    <property type="molecule type" value="Genomic_DNA"/>
</dbReference>
<evidence type="ECO:0000256" key="1">
    <source>
        <dbReference type="SAM" id="MobiDB-lite"/>
    </source>
</evidence>
<keyword evidence="2" id="KW-0812">Transmembrane</keyword>
<keyword evidence="2" id="KW-0472">Membrane</keyword>
<feature type="transmembrane region" description="Helical" evidence="2">
    <location>
        <begin position="50"/>
        <end position="69"/>
    </location>
</feature>
<name>A0A4Y3R0W1_STRCI</name>
<proteinExistence type="predicted"/>
<evidence type="ECO:0000313" key="4">
    <source>
        <dbReference type="Proteomes" id="UP000319210"/>
    </source>
</evidence>